<proteinExistence type="predicted"/>
<dbReference type="PANTHER" id="PTHR47183:SF2">
    <property type="entry name" value="GLUCOSE-1-PHOSPHATE CYTIDYLYLTRANSFERASE-RELATED"/>
    <property type="match status" value="1"/>
</dbReference>
<dbReference type="Pfam" id="PF00483">
    <property type="entry name" value="NTP_transferase"/>
    <property type="match status" value="1"/>
</dbReference>
<dbReference type="InterPro" id="IPR013446">
    <property type="entry name" value="G1P_cyt_trans-like"/>
</dbReference>
<dbReference type="InterPro" id="IPR005835">
    <property type="entry name" value="NTP_transferase_dom"/>
</dbReference>
<dbReference type="AlphaFoldDB" id="A0A2H0XGI0"/>
<protein>
    <submittedName>
        <fullName evidence="2">Glucose-1-phosphate cytidylyltransferase</fullName>
    </submittedName>
</protein>
<dbReference type="EMBL" id="PEYT01000007">
    <property type="protein sequence ID" value="PIS23248.1"/>
    <property type="molecule type" value="Genomic_DNA"/>
</dbReference>
<comment type="caution">
    <text evidence="2">The sequence shown here is derived from an EMBL/GenBank/DDBJ whole genome shotgun (WGS) entry which is preliminary data.</text>
</comment>
<organism evidence="2 3">
    <name type="scientific">candidate division WWE3 bacterium CG08_land_8_20_14_0_20_40_13</name>
    <dbReference type="NCBI Taxonomy" id="1975084"/>
    <lineage>
        <taxon>Bacteria</taxon>
        <taxon>Katanobacteria</taxon>
    </lineage>
</organism>
<dbReference type="PANTHER" id="PTHR47183">
    <property type="entry name" value="GLUCOSE-1-PHOSPHATE CYTIDYLYLTRANSFERASE-RELATED"/>
    <property type="match status" value="1"/>
</dbReference>
<dbReference type="Gene3D" id="3.90.550.10">
    <property type="entry name" value="Spore Coat Polysaccharide Biosynthesis Protein SpsA, Chain A"/>
    <property type="match status" value="1"/>
</dbReference>
<dbReference type="Proteomes" id="UP000230340">
    <property type="component" value="Unassembled WGS sequence"/>
</dbReference>
<sequence length="244" mass="27753">MRGVINKSDIPVVIFVGGYGSRLKEKTLYKPKPMVEVGGVPLLWHIMKIYSHYGFNKFILTLGYKGDYIRDYLKGKGKKIFSEFEIDLVETGLETPTGGRLLKVTTHIKSDVFMCTYGDGVSNININALLAYHMSKKGEIGTLTGVRVPHKFGIITFTKDGNLESYRKGHLMSDYVFAGFMVLNKEFLNYLTEDMMIEDPFNNLGKDGKMAVYLHEGYFGAVDTFKELVDLNKAWDTDPKWKVW</sequence>
<feature type="domain" description="Nucleotidyl transferase" evidence="1">
    <location>
        <begin position="13"/>
        <end position="213"/>
    </location>
</feature>
<dbReference type="GO" id="GO:0047343">
    <property type="term" value="F:glucose-1-phosphate cytidylyltransferase activity"/>
    <property type="evidence" value="ECO:0007669"/>
    <property type="project" value="InterPro"/>
</dbReference>
<accession>A0A2H0XGI0</accession>
<keyword evidence="2" id="KW-0808">Transferase</keyword>
<keyword evidence="2" id="KW-0548">Nucleotidyltransferase</keyword>
<dbReference type="SUPFAM" id="SSF53448">
    <property type="entry name" value="Nucleotide-diphospho-sugar transferases"/>
    <property type="match status" value="1"/>
</dbReference>
<dbReference type="InterPro" id="IPR029044">
    <property type="entry name" value="Nucleotide-diphossugar_trans"/>
</dbReference>
<evidence type="ECO:0000313" key="2">
    <source>
        <dbReference type="EMBL" id="PIS23248.1"/>
    </source>
</evidence>
<evidence type="ECO:0000313" key="3">
    <source>
        <dbReference type="Proteomes" id="UP000230340"/>
    </source>
</evidence>
<gene>
    <name evidence="2" type="ORF">COT49_01140</name>
</gene>
<evidence type="ECO:0000259" key="1">
    <source>
        <dbReference type="Pfam" id="PF00483"/>
    </source>
</evidence>
<name>A0A2H0XGI0_UNCKA</name>
<reference evidence="3" key="1">
    <citation type="submission" date="2017-09" db="EMBL/GenBank/DDBJ databases">
        <title>Depth-based differentiation of microbial function through sediment-hosted aquifers and enrichment of novel symbionts in the deep terrestrial subsurface.</title>
        <authorList>
            <person name="Probst A.J."/>
            <person name="Ladd B."/>
            <person name="Jarett J.K."/>
            <person name="Geller-Mcgrath D.E."/>
            <person name="Sieber C.M.K."/>
            <person name="Emerson J.B."/>
            <person name="Anantharaman K."/>
            <person name="Thomas B.C."/>
            <person name="Malmstrom R."/>
            <person name="Stieglmeier M."/>
            <person name="Klingl A."/>
            <person name="Woyke T."/>
            <person name="Ryan C.M."/>
            <person name="Banfield J.F."/>
        </authorList>
    </citation>
    <scope>NUCLEOTIDE SEQUENCE [LARGE SCALE GENOMIC DNA]</scope>
</reference>